<evidence type="ECO:0000313" key="4">
    <source>
        <dbReference type="Proteomes" id="UP001063166"/>
    </source>
</evidence>
<dbReference type="SUPFAM" id="SSF81383">
    <property type="entry name" value="F-box domain"/>
    <property type="match status" value="1"/>
</dbReference>
<evidence type="ECO:0000313" key="3">
    <source>
        <dbReference type="EMBL" id="GLB43697.1"/>
    </source>
</evidence>
<name>A0A9P3PYS0_LYOSH</name>
<dbReference type="PROSITE" id="PS50181">
    <property type="entry name" value="FBOX"/>
    <property type="match status" value="1"/>
</dbReference>
<evidence type="ECO:0000256" key="1">
    <source>
        <dbReference type="SAM" id="MobiDB-lite"/>
    </source>
</evidence>
<dbReference type="CDD" id="cd09917">
    <property type="entry name" value="F-box_SF"/>
    <property type="match status" value="1"/>
</dbReference>
<feature type="region of interest" description="Disordered" evidence="1">
    <location>
        <begin position="1"/>
        <end position="25"/>
    </location>
</feature>
<reference evidence="3" key="1">
    <citation type="submission" date="2022-07" db="EMBL/GenBank/DDBJ databases">
        <title>The genome of Lyophyllum shimeji provides insight into the initial evolution of ectomycorrhizal fungal genome.</title>
        <authorList>
            <person name="Kobayashi Y."/>
            <person name="Shibata T."/>
            <person name="Hirakawa H."/>
            <person name="Shigenobu S."/>
            <person name="Nishiyama T."/>
            <person name="Yamada A."/>
            <person name="Hasebe M."/>
            <person name="Kawaguchi M."/>
        </authorList>
    </citation>
    <scope>NUCLEOTIDE SEQUENCE</scope>
    <source>
        <strain evidence="3">AT787</strain>
    </source>
</reference>
<evidence type="ECO:0000259" key="2">
    <source>
        <dbReference type="PROSITE" id="PS50181"/>
    </source>
</evidence>
<gene>
    <name evidence="3" type="ORF">LshimejAT787_1402090</name>
</gene>
<dbReference type="InterPro" id="IPR036047">
    <property type="entry name" value="F-box-like_dom_sf"/>
</dbReference>
<comment type="caution">
    <text evidence="3">The sequence shown here is derived from an EMBL/GenBank/DDBJ whole genome shotgun (WGS) entry which is preliminary data.</text>
</comment>
<dbReference type="EMBL" id="BRPK01000014">
    <property type="protein sequence ID" value="GLB43697.1"/>
    <property type="molecule type" value="Genomic_DNA"/>
</dbReference>
<protein>
    <recommendedName>
        <fullName evidence="2">F-box domain-containing protein</fullName>
    </recommendedName>
</protein>
<dbReference type="InterPro" id="IPR001810">
    <property type="entry name" value="F-box_dom"/>
</dbReference>
<feature type="domain" description="F-box" evidence="2">
    <location>
        <begin position="61"/>
        <end position="110"/>
    </location>
</feature>
<feature type="compositionally biased region" description="Basic and acidic residues" evidence="1">
    <location>
        <begin position="12"/>
        <end position="23"/>
    </location>
</feature>
<organism evidence="3 4">
    <name type="scientific">Lyophyllum shimeji</name>
    <name type="common">Hon-shimeji</name>
    <name type="synonym">Tricholoma shimeji</name>
    <dbReference type="NCBI Taxonomy" id="47721"/>
    <lineage>
        <taxon>Eukaryota</taxon>
        <taxon>Fungi</taxon>
        <taxon>Dikarya</taxon>
        <taxon>Basidiomycota</taxon>
        <taxon>Agaricomycotina</taxon>
        <taxon>Agaricomycetes</taxon>
        <taxon>Agaricomycetidae</taxon>
        <taxon>Agaricales</taxon>
        <taxon>Tricholomatineae</taxon>
        <taxon>Lyophyllaceae</taxon>
        <taxon>Lyophyllum</taxon>
    </lineage>
</organism>
<dbReference type="OrthoDB" id="2322499at2759"/>
<dbReference type="AlphaFoldDB" id="A0A9P3PYS0"/>
<dbReference type="Proteomes" id="UP001063166">
    <property type="component" value="Unassembled WGS sequence"/>
</dbReference>
<keyword evidence="4" id="KW-1185">Reference proteome</keyword>
<accession>A0A9P3PYS0</accession>
<sequence>MAVQLADNFETPENRENEQEPPQKRIKITADNGRKVIQDMKNARLDKRSAPLRRTSSRGRLAPLISLPMDVLFEIFGHLLPLDVLHVARATKEFRRVLLHRSAITIWKAALANVPELPECPPEMSLPAWANLVFDLHCHNCGNSHAKNVVDFILRVRLCGPCSKLCLLSSKYFDEEETKDKLILKCVPFSKWNKGAVTSCLISDRDEFLKKLGNPNCNRQEFIDSRRAEVKSRIEHGKRCHSWLDEQTEAREKELDDIKLKRKNAIIDKLADLGYAEEIDYMSDLEDRVMCGVAESGVQLLSKHPSVRIAMPLTEQGWSNIKSKMVKYMEAVKAQMLQEDRLKLLETRKEKALDAWHTYCQKNVAVVLSRPIPSPVDILALQKVQDMVNLPSQEEVTCAMFLEVLNDEVPDLLETFRRTQESKLAEKHPCAYPKYWSPGCANLRKVHLAVCVFMCTADIVHLRARHDEDLVRCLGEDGRPPLFYPEFLFHPCNSICEKRWLGEDEAVKILDKNERLSVSHQFRGCRRQRRSSEKLVPHEKASRVVEKILEACRLDPRTTTVKNMDELDPRLICLKCTFGAKADGERRCSVWSWRNAVNHCLRVHWGAAISWQKISDEDAVAARALEKLEPARREVPAPEPMWRCTVCLDTPGDPGRMTRQRLVKHYQRLSTYDPRHRNPKDSLQHGRDFYRALECPPPQPLTVKMVPKAVP</sequence>
<proteinExistence type="predicted"/>